<keyword evidence="1" id="KW-0812">Transmembrane</keyword>
<dbReference type="Proteomes" id="UP001642484">
    <property type="component" value="Unassembled WGS sequence"/>
</dbReference>
<keyword evidence="1" id="KW-1133">Transmembrane helix</keyword>
<gene>
    <name evidence="2" type="ORF">CCMP2556_LOCUS42496</name>
</gene>
<keyword evidence="3" id="KW-1185">Reference proteome</keyword>
<name>A0ABP0QIH2_9DINO</name>
<keyword evidence="1" id="KW-0472">Membrane</keyword>
<proteinExistence type="predicted"/>
<organism evidence="2 3">
    <name type="scientific">Durusdinium trenchii</name>
    <dbReference type="NCBI Taxonomy" id="1381693"/>
    <lineage>
        <taxon>Eukaryota</taxon>
        <taxon>Sar</taxon>
        <taxon>Alveolata</taxon>
        <taxon>Dinophyceae</taxon>
        <taxon>Suessiales</taxon>
        <taxon>Symbiodiniaceae</taxon>
        <taxon>Durusdinium</taxon>
    </lineage>
</organism>
<feature type="transmembrane region" description="Helical" evidence="1">
    <location>
        <begin position="134"/>
        <end position="153"/>
    </location>
</feature>
<evidence type="ECO:0000313" key="3">
    <source>
        <dbReference type="Proteomes" id="UP001642484"/>
    </source>
</evidence>
<dbReference type="InterPro" id="IPR052384">
    <property type="entry name" value="TMTC_O-mannosyltransferase"/>
</dbReference>
<comment type="caution">
    <text evidence="2">The sequence shown here is derived from an EMBL/GenBank/DDBJ whole genome shotgun (WGS) entry which is preliminary data.</text>
</comment>
<dbReference type="PANTHER" id="PTHR44216:SF3">
    <property type="entry name" value="PROTEIN O-MANNOSYL-TRANSFERASE TMTC2"/>
    <property type="match status" value="1"/>
</dbReference>
<protein>
    <recommendedName>
        <fullName evidence="4">GPI mannosyltransferase 2</fullName>
    </recommendedName>
</protein>
<evidence type="ECO:0000313" key="2">
    <source>
        <dbReference type="EMBL" id="CAK9088034.1"/>
    </source>
</evidence>
<sequence>MDGGRTNSARLVELVQQPEFCDLHIFPDRPGTTSTAVRASRLLLAAASPALERQLHAARRGAAPTARETLRWPVDAEVAKAVVAYSCGVPAPFARLDAAAARRARQLLRTGEVTREDEQDDLPTNHKKSGGSSLLKLLMVLMILASLLAYWPIREFNLETGGFFMDDAMIRRNSLVTDGVLDWRRLWRTDYWGLEMFDPQTWTHKSFRPLTVLTFRWNFLWHGFNSGGFHGTNALLHGLCSLQLAHFGRKHLQLPTAWAGLLACLFAAHPVHTESICYVVGRADILCAQVLFFALEVYGPRRPTARPRLAARALRTLLAAALIVVSGLCKETGEDERCVALGT</sequence>
<accession>A0ABP0QIH2</accession>
<evidence type="ECO:0000256" key="1">
    <source>
        <dbReference type="SAM" id="Phobius"/>
    </source>
</evidence>
<dbReference type="EMBL" id="CAXAMN010024595">
    <property type="protein sequence ID" value="CAK9088034.1"/>
    <property type="molecule type" value="Genomic_DNA"/>
</dbReference>
<dbReference type="PANTHER" id="PTHR44216">
    <property type="entry name" value="PROTEIN O-MANNOSYL-TRANSFERASE TMTC2"/>
    <property type="match status" value="1"/>
</dbReference>
<evidence type="ECO:0008006" key="4">
    <source>
        <dbReference type="Google" id="ProtNLM"/>
    </source>
</evidence>
<reference evidence="2 3" key="1">
    <citation type="submission" date="2024-02" db="EMBL/GenBank/DDBJ databases">
        <authorList>
            <person name="Chen Y."/>
            <person name="Shah S."/>
            <person name="Dougan E. K."/>
            <person name="Thang M."/>
            <person name="Chan C."/>
        </authorList>
    </citation>
    <scope>NUCLEOTIDE SEQUENCE [LARGE SCALE GENOMIC DNA]</scope>
</reference>